<organism evidence="3">
    <name type="scientific">Aplanochytrium stocchinoi</name>
    <dbReference type="NCBI Taxonomy" id="215587"/>
    <lineage>
        <taxon>Eukaryota</taxon>
        <taxon>Sar</taxon>
        <taxon>Stramenopiles</taxon>
        <taxon>Bigyra</taxon>
        <taxon>Labyrinthulomycetes</taxon>
        <taxon>Thraustochytrida</taxon>
        <taxon>Thraustochytriidae</taxon>
        <taxon>Aplanochytrium</taxon>
    </lineage>
</organism>
<dbReference type="InterPro" id="IPR027079">
    <property type="entry name" value="Tfb1/GTF2H1"/>
</dbReference>
<evidence type="ECO:0000256" key="1">
    <source>
        <dbReference type="SAM" id="MobiDB-lite"/>
    </source>
</evidence>
<dbReference type="PANTHER" id="PTHR12856">
    <property type="entry name" value="TRANSCRIPTION INITIATION FACTOR IIH-RELATED"/>
    <property type="match status" value="1"/>
</dbReference>
<dbReference type="GO" id="GO:0006289">
    <property type="term" value="P:nucleotide-excision repair"/>
    <property type="evidence" value="ECO:0007669"/>
    <property type="project" value="InterPro"/>
</dbReference>
<dbReference type="EMBL" id="HBIN01011354">
    <property type="protein sequence ID" value="CAE0438262.1"/>
    <property type="molecule type" value="Transcribed_RNA"/>
</dbReference>
<accession>A0A7S3PHG4</accession>
<dbReference type="PROSITE" id="PS50858">
    <property type="entry name" value="BSD"/>
    <property type="match status" value="2"/>
</dbReference>
<proteinExistence type="predicted"/>
<dbReference type="Pfam" id="PF03909">
    <property type="entry name" value="BSD"/>
    <property type="match status" value="1"/>
</dbReference>
<dbReference type="Gene3D" id="6.10.140.1200">
    <property type="match status" value="1"/>
</dbReference>
<dbReference type="SUPFAM" id="SSF140383">
    <property type="entry name" value="BSD domain-like"/>
    <property type="match status" value="1"/>
</dbReference>
<feature type="domain" description="BSD" evidence="2">
    <location>
        <begin position="82"/>
        <end position="125"/>
    </location>
</feature>
<dbReference type="AlphaFoldDB" id="A0A7S3PHG4"/>
<evidence type="ECO:0000259" key="2">
    <source>
        <dbReference type="PROSITE" id="PS50858"/>
    </source>
</evidence>
<reference evidence="3" key="1">
    <citation type="submission" date="2021-01" db="EMBL/GenBank/DDBJ databases">
        <authorList>
            <person name="Corre E."/>
            <person name="Pelletier E."/>
            <person name="Niang G."/>
            <person name="Scheremetjew M."/>
            <person name="Finn R."/>
            <person name="Kale V."/>
            <person name="Holt S."/>
            <person name="Cochrane G."/>
            <person name="Meng A."/>
            <person name="Brown T."/>
            <person name="Cohen L."/>
        </authorList>
    </citation>
    <scope>NUCLEOTIDE SEQUENCE</scope>
    <source>
        <strain evidence="3">GSBS06</strain>
    </source>
</reference>
<dbReference type="InterPro" id="IPR005607">
    <property type="entry name" value="BSD_dom"/>
</dbReference>
<feature type="domain" description="BSD" evidence="2">
    <location>
        <begin position="157"/>
        <end position="209"/>
    </location>
</feature>
<gene>
    <name evidence="3" type="ORF">ASTO00021_LOCUS8507</name>
</gene>
<protein>
    <recommendedName>
        <fullName evidence="2">BSD domain-containing protein</fullName>
    </recommendedName>
</protein>
<sequence length="595" mass="67465">METVQHKQKDVFIFHFGIDKTSQEKVLTILAATKDKSRVIETSTSASTGSVSSGVKRKFAESKAKKAIALAEVNISKPLQLAEEKFTAKKYNEDIRKSCLENDNDLNELYQNLVVPGFITEDAFWESRQAELDLEAQKTNQKRGLSSGLTGDISDNKVKQVQFVLNQEKIKRIFLEFPQVEKIYSENVPHNLSETEFWTYYCHSKYIHRNRTEKKDAASFLAETKNEQTAEKLFGTEDDDDFGSDKDPKRPKKLTRSTLQLLGNDEKSMAKINRSGNKIIDPQVDLISSLYDNPHGTQTQLASIGRGDSAGFGIVERDPDLAAKDEIIRDKLKRKVARGGTITRDTIEHLVSQPLKSGPVLSRYNRHGELVLDVGIEETEENVAHRVHRAEEMEKEAATIPDLDMHVHEKLAMPLHITDKSRFMNGLVVDGNENDMEEMEKQASDSIPNERPIKEWKFSKETAIPSHACALASFRRLEELNASQNISPADKKKRKVSQDMKLDDVDEHARSKILKLFHASNEFRRHFWAGHPPKTNAAVKKQNAIRNGLEEIKEDMQKFRHELLGASILDIVSLLDPQIEQIICAQKAAETVEKK</sequence>
<feature type="region of interest" description="Disordered" evidence="1">
    <location>
        <begin position="229"/>
        <end position="257"/>
    </location>
</feature>
<name>A0A7S3PHG4_9STRA</name>
<dbReference type="InterPro" id="IPR035925">
    <property type="entry name" value="BSD_dom_sf"/>
</dbReference>
<dbReference type="GO" id="GO:0006351">
    <property type="term" value="P:DNA-templated transcription"/>
    <property type="evidence" value="ECO:0007669"/>
    <property type="project" value="InterPro"/>
</dbReference>
<dbReference type="GO" id="GO:0000439">
    <property type="term" value="C:transcription factor TFIIH core complex"/>
    <property type="evidence" value="ECO:0007669"/>
    <property type="project" value="InterPro"/>
</dbReference>
<dbReference type="SMART" id="SM00751">
    <property type="entry name" value="BSD"/>
    <property type="match status" value="2"/>
</dbReference>
<evidence type="ECO:0000313" key="3">
    <source>
        <dbReference type="EMBL" id="CAE0438262.1"/>
    </source>
</evidence>